<accession>A0ABT7NMX5</accession>
<sequence length="355" mass="41658">MEPVLTLHELMIGILTILILVFLVILALLIFSFREYKIVESRQLWKKLVEEYLAKVIIEGSVDEVYIDKDITYYLKYREFRRYFLNRLVESERKFSGVAAQILKRVFYIYHLNEEAYALLRSKKPYLIARGIQVLKVMRAEEALPEIKSMLNHNHLSVRQEAQYAIVYFEGFEGLAFLDQFNGVLSDWQQLRIISFIKQLPKDAIPRLLSWLYGANPSVIIFSLKLIQKFKVLELHADLIQILNYPNHAVQLEVIRTMFSLDVFDTSEQLVARFPFMEEAQQQEIIKGLGYTRARDQIDFLKKELSIYPTQRGRVNIADSLFSIGEFNYLNNLRLSLNEGDPNLLVLNHVLDNKR</sequence>
<dbReference type="InterPro" id="IPR011989">
    <property type="entry name" value="ARM-like"/>
</dbReference>
<organism evidence="2 3">
    <name type="scientific">Sphingobacterium hotanense</name>
    <dbReference type="NCBI Taxonomy" id="649196"/>
    <lineage>
        <taxon>Bacteria</taxon>
        <taxon>Pseudomonadati</taxon>
        <taxon>Bacteroidota</taxon>
        <taxon>Sphingobacteriia</taxon>
        <taxon>Sphingobacteriales</taxon>
        <taxon>Sphingobacteriaceae</taxon>
        <taxon>Sphingobacterium</taxon>
    </lineage>
</organism>
<feature type="transmembrane region" description="Helical" evidence="1">
    <location>
        <begin position="12"/>
        <end position="33"/>
    </location>
</feature>
<dbReference type="EMBL" id="JACAGK010000024">
    <property type="protein sequence ID" value="MDM1048531.1"/>
    <property type="molecule type" value="Genomic_DNA"/>
</dbReference>
<comment type="caution">
    <text evidence="2">The sequence shown here is derived from an EMBL/GenBank/DDBJ whole genome shotgun (WGS) entry which is preliminary data.</text>
</comment>
<evidence type="ECO:0008006" key="4">
    <source>
        <dbReference type="Google" id="ProtNLM"/>
    </source>
</evidence>
<keyword evidence="1" id="KW-0472">Membrane</keyword>
<proteinExistence type="predicted"/>
<keyword evidence="1" id="KW-1133">Transmembrane helix</keyword>
<evidence type="ECO:0000313" key="3">
    <source>
        <dbReference type="Proteomes" id="UP001170954"/>
    </source>
</evidence>
<gene>
    <name evidence="2" type="ORF">HX018_09805</name>
</gene>
<keyword evidence="3" id="KW-1185">Reference proteome</keyword>
<reference evidence="2" key="2">
    <citation type="journal article" date="2022" name="Sci. Total Environ.">
        <title>Prevalence, transmission, and molecular epidemiology of tet(X)-positive bacteria among humans, animals, and environmental niches in China: An epidemiological, and genomic-based study.</title>
        <authorList>
            <person name="Dong N."/>
            <person name="Zeng Y."/>
            <person name="Cai C."/>
            <person name="Sun C."/>
            <person name="Lu J."/>
            <person name="Liu C."/>
            <person name="Zhou H."/>
            <person name="Sun Q."/>
            <person name="Shu L."/>
            <person name="Wang H."/>
            <person name="Wang Y."/>
            <person name="Wang S."/>
            <person name="Wu C."/>
            <person name="Chan E.W."/>
            <person name="Chen G."/>
            <person name="Shen Z."/>
            <person name="Chen S."/>
            <person name="Zhang R."/>
        </authorList>
    </citation>
    <scope>NUCLEOTIDE SEQUENCE</scope>
    <source>
        <strain evidence="2">R1692</strain>
    </source>
</reference>
<evidence type="ECO:0000256" key="1">
    <source>
        <dbReference type="SAM" id="Phobius"/>
    </source>
</evidence>
<dbReference type="Proteomes" id="UP001170954">
    <property type="component" value="Unassembled WGS sequence"/>
</dbReference>
<dbReference type="SUPFAM" id="SSF48371">
    <property type="entry name" value="ARM repeat"/>
    <property type="match status" value="1"/>
</dbReference>
<dbReference type="Gene3D" id="1.25.10.10">
    <property type="entry name" value="Leucine-rich Repeat Variant"/>
    <property type="match status" value="1"/>
</dbReference>
<reference evidence="2" key="1">
    <citation type="submission" date="2020-06" db="EMBL/GenBank/DDBJ databases">
        <authorList>
            <person name="Dong N."/>
        </authorList>
    </citation>
    <scope>NUCLEOTIDE SEQUENCE</scope>
    <source>
        <strain evidence="2">R1692</strain>
    </source>
</reference>
<dbReference type="RefSeq" id="WP_286651308.1">
    <property type="nucleotide sequence ID" value="NZ_JACAGK010000024.1"/>
</dbReference>
<name>A0ABT7NMX5_9SPHI</name>
<keyword evidence="1" id="KW-0812">Transmembrane</keyword>
<evidence type="ECO:0000313" key="2">
    <source>
        <dbReference type="EMBL" id="MDM1048531.1"/>
    </source>
</evidence>
<dbReference type="InterPro" id="IPR016024">
    <property type="entry name" value="ARM-type_fold"/>
</dbReference>
<protein>
    <recommendedName>
        <fullName evidence="4">HEAT repeat domain-containing protein</fullName>
    </recommendedName>
</protein>